<sequence>MAEFAVGDYVRSRNNPAESGIVTLVAEHAPGKPLVSVRLSTGVRRYPASQLEFVPVVPETPAELVRGGHLPAPDDLRRQFSHVRLSGSLADVLYSMESSDTDFYAHQFKPVVKILDSPTGNLLIADEVGLGKTIEAGLVWGELAARYKYNRFVVVCPKVLCEKWREELKSKFGVEARICNAEGLLEVLSSTHSQRAGFAVICGMQSIRPRQKTSRNGRPVDVLAKLLEDSEGLERLIDLLVIDEAHHMRNPGTATNKLGQLLCGVSEHVAMLSATPINLHNRDLLSLLRLLDELTFRDEYALEQIIHANQPLVAAREAVLSGQPVEDVFQLVLAASRSPILRNAKALRLLVGDLKVRSVLDPTERAEIAKRLERVNLLSNVISRTRRRDVQELRVQRDVVAYKARMTPDERSAYDTITSAILRYALERGLPTGFLTVMPQRMLASSMPAALMHWHMRVLSDLDEDEDQEIDETGVSSAENEAKPLMAVLYEVLRKLPSSDEMARQDTKFAEFIRVVQDRRADEPLEKFVVFSTFRGTLSYLRQRLDALGIVSLTLRGETIDRSAVVNQFRDDPKISVLLTSEVGSEGIDLQFARTVVNYDLPWNPMRVEQRIGRIDRLGQEAPSISVLNLMHSDTVDERIYHRLHERLGLCKRALGGFEEILGQEISELTKELLSGKLSPEDEERRLAQTEQAIANRRSEEEALELEAAALFAHGDYIVRSINESRSEGNWVTEKDIVDYLEGALRFLFPSSDVHWQVADGLVSVRLSDDCRFEFENWCADNRLNSGPVGRRGGATTFKVGKAASRLKHPRLGPTHPLIRFLSRLLTERDALKPMATAIRIANAQARGLEPGMYVGAIEEWEFGKGATSTVIGCAVANLRSGELLPETLADQVVTACLAHAGHWPTALEEADLGLAADRIEMVLEPSLAQRFAGASERREVELGDRVAIQLASLEAHAERQRANLERVISSSVKQLEAANRARLSRFEEGVEMRRRKIEAQSVTHPSSRQMAAFLLKVEAE</sequence>
<organism evidence="4 5">
    <name type="scientific">Rhodobacter flavimaris</name>
    <dbReference type="NCBI Taxonomy" id="2907145"/>
    <lineage>
        <taxon>Bacteria</taxon>
        <taxon>Pseudomonadati</taxon>
        <taxon>Pseudomonadota</taxon>
        <taxon>Alphaproteobacteria</taxon>
        <taxon>Rhodobacterales</taxon>
        <taxon>Rhodobacter group</taxon>
        <taxon>Rhodobacter</taxon>
    </lineage>
</organism>
<dbReference type="PROSITE" id="PS51194">
    <property type="entry name" value="HELICASE_CTER"/>
    <property type="match status" value="1"/>
</dbReference>
<dbReference type="CDD" id="cd18793">
    <property type="entry name" value="SF2_C_SNF"/>
    <property type="match status" value="1"/>
</dbReference>
<feature type="domain" description="Helicase C-terminal" evidence="3">
    <location>
        <begin position="508"/>
        <end position="674"/>
    </location>
</feature>
<dbReference type="Proteomes" id="UP001521181">
    <property type="component" value="Unassembled WGS sequence"/>
</dbReference>
<dbReference type="Pfam" id="PF00176">
    <property type="entry name" value="SNF2-rel_dom"/>
    <property type="match status" value="1"/>
</dbReference>
<dbReference type="InterPro" id="IPR049730">
    <property type="entry name" value="SNF2/RAD54-like_C"/>
</dbReference>
<accession>A0ABS8YSK8</accession>
<dbReference type="SUPFAM" id="SSF52540">
    <property type="entry name" value="P-loop containing nucleoside triphosphate hydrolases"/>
    <property type="match status" value="2"/>
</dbReference>
<name>A0ABS8YSK8_9RHOB</name>
<feature type="domain" description="Helicase ATP-binding" evidence="2">
    <location>
        <begin position="113"/>
        <end position="294"/>
    </location>
</feature>
<dbReference type="PANTHER" id="PTHR45766">
    <property type="entry name" value="DNA ANNEALING HELICASE AND ENDONUCLEASE ZRANB3 FAMILY MEMBER"/>
    <property type="match status" value="1"/>
</dbReference>
<comment type="caution">
    <text evidence="4">The sequence shown here is derived from an EMBL/GenBank/DDBJ whole genome shotgun (WGS) entry which is preliminary data.</text>
</comment>
<proteinExistence type="predicted"/>
<dbReference type="InterPro" id="IPR001650">
    <property type="entry name" value="Helicase_C-like"/>
</dbReference>
<evidence type="ECO:0000259" key="3">
    <source>
        <dbReference type="PROSITE" id="PS51194"/>
    </source>
</evidence>
<evidence type="ECO:0000259" key="2">
    <source>
        <dbReference type="PROSITE" id="PS51192"/>
    </source>
</evidence>
<dbReference type="PANTHER" id="PTHR45766:SF6">
    <property type="entry name" value="SWI_SNF-RELATED MATRIX-ASSOCIATED ACTIN-DEPENDENT REGULATOR OF CHROMATIN SUBFAMILY A-LIKE PROTEIN 1"/>
    <property type="match status" value="1"/>
</dbReference>
<dbReference type="InterPro" id="IPR038718">
    <property type="entry name" value="SNF2-like_sf"/>
</dbReference>
<reference evidence="4 5" key="1">
    <citation type="submission" date="2021-12" db="EMBL/GenBank/DDBJ databases">
        <title>Sinirhodobacter sp. WL0062 is a bacterium isolated from seawater.</title>
        <authorList>
            <person name="Wang L."/>
            <person name="He W."/>
            <person name="Zhang D.-F."/>
        </authorList>
    </citation>
    <scope>NUCLEOTIDE SEQUENCE [LARGE SCALE GENOMIC DNA]</scope>
    <source>
        <strain evidence="4 5">WL0062</strain>
    </source>
</reference>
<dbReference type="EMBL" id="JAJUOS010000002">
    <property type="protein sequence ID" value="MCE5972443.1"/>
    <property type="molecule type" value="Genomic_DNA"/>
</dbReference>
<keyword evidence="1" id="KW-0378">Hydrolase</keyword>
<dbReference type="Gene3D" id="3.40.50.300">
    <property type="entry name" value="P-loop containing nucleotide triphosphate hydrolases"/>
    <property type="match status" value="1"/>
</dbReference>
<dbReference type="InterPro" id="IPR014001">
    <property type="entry name" value="Helicase_ATP-bd"/>
</dbReference>
<evidence type="ECO:0000313" key="4">
    <source>
        <dbReference type="EMBL" id="MCE5972443.1"/>
    </source>
</evidence>
<keyword evidence="5" id="KW-1185">Reference proteome</keyword>
<dbReference type="InterPro" id="IPR027417">
    <property type="entry name" value="P-loop_NTPase"/>
</dbReference>
<protein>
    <submittedName>
        <fullName evidence="4">SNF2-related protein</fullName>
    </submittedName>
</protein>
<dbReference type="RefSeq" id="WP_233675464.1">
    <property type="nucleotide sequence ID" value="NZ_JAJUOS010000002.1"/>
</dbReference>
<dbReference type="Gene3D" id="3.40.50.10810">
    <property type="entry name" value="Tandem AAA-ATPase domain"/>
    <property type="match status" value="1"/>
</dbReference>
<evidence type="ECO:0000256" key="1">
    <source>
        <dbReference type="ARBA" id="ARBA00022801"/>
    </source>
</evidence>
<gene>
    <name evidence="4" type="ORF">LZA78_02925</name>
</gene>
<dbReference type="PROSITE" id="PS51192">
    <property type="entry name" value="HELICASE_ATP_BIND_1"/>
    <property type="match status" value="1"/>
</dbReference>
<dbReference type="Pfam" id="PF00271">
    <property type="entry name" value="Helicase_C"/>
    <property type="match status" value="1"/>
</dbReference>
<dbReference type="InterPro" id="IPR000330">
    <property type="entry name" value="SNF2_N"/>
</dbReference>
<evidence type="ECO:0000313" key="5">
    <source>
        <dbReference type="Proteomes" id="UP001521181"/>
    </source>
</evidence>
<dbReference type="SMART" id="SM00490">
    <property type="entry name" value="HELICc"/>
    <property type="match status" value="1"/>
</dbReference>
<dbReference type="SMART" id="SM00487">
    <property type="entry name" value="DEXDc"/>
    <property type="match status" value="1"/>
</dbReference>